<evidence type="ECO:0000256" key="2">
    <source>
        <dbReference type="SAM" id="Phobius"/>
    </source>
</evidence>
<feature type="transmembrane region" description="Helical" evidence="2">
    <location>
        <begin position="101"/>
        <end position="125"/>
    </location>
</feature>
<dbReference type="RefSeq" id="WP_345022350.1">
    <property type="nucleotide sequence ID" value="NZ_BAABDO010000047.1"/>
</dbReference>
<accession>A0ABP7YYP9</accession>
<keyword evidence="4" id="KW-1185">Reference proteome</keyword>
<keyword evidence="2" id="KW-1133">Transmembrane helix</keyword>
<evidence type="ECO:0000313" key="3">
    <source>
        <dbReference type="EMBL" id="GAA4143647.1"/>
    </source>
</evidence>
<proteinExistence type="predicted"/>
<keyword evidence="2" id="KW-0472">Membrane</keyword>
<evidence type="ECO:0000256" key="1">
    <source>
        <dbReference type="SAM" id="MobiDB-lite"/>
    </source>
</evidence>
<reference evidence="4" key="1">
    <citation type="journal article" date="2019" name="Int. J. Syst. Evol. Microbiol.">
        <title>The Global Catalogue of Microorganisms (GCM) 10K type strain sequencing project: providing services to taxonomists for standard genome sequencing and annotation.</title>
        <authorList>
            <consortium name="The Broad Institute Genomics Platform"/>
            <consortium name="The Broad Institute Genome Sequencing Center for Infectious Disease"/>
            <person name="Wu L."/>
            <person name="Ma J."/>
        </authorList>
    </citation>
    <scope>NUCLEOTIDE SEQUENCE [LARGE SCALE GENOMIC DNA]</scope>
    <source>
        <strain evidence="4">JCM 17316</strain>
    </source>
</reference>
<sequence>MADDTRSTMTGHGGGPAGATPGRRARLSRDAVRAARKRAVSVLAGAVSLATTAVVLVLAVHIVFVAFEANTGNELVRRVAGWAHDLAWQFKDVFQPANPKIAVAVDHGLAALVYLLVGRFVVGLVRRLD</sequence>
<keyword evidence="2" id="KW-0812">Transmembrane</keyword>
<feature type="transmembrane region" description="Helical" evidence="2">
    <location>
        <begin position="39"/>
        <end position="67"/>
    </location>
</feature>
<dbReference type="EMBL" id="BAABDO010000047">
    <property type="protein sequence ID" value="GAA4143647.1"/>
    <property type="molecule type" value="Genomic_DNA"/>
</dbReference>
<evidence type="ECO:0000313" key="4">
    <source>
        <dbReference type="Proteomes" id="UP001500266"/>
    </source>
</evidence>
<feature type="region of interest" description="Disordered" evidence="1">
    <location>
        <begin position="1"/>
        <end position="25"/>
    </location>
</feature>
<organism evidence="3 4">
    <name type="scientific">Actinomadura keratinilytica</name>
    <dbReference type="NCBI Taxonomy" id="547461"/>
    <lineage>
        <taxon>Bacteria</taxon>
        <taxon>Bacillati</taxon>
        <taxon>Actinomycetota</taxon>
        <taxon>Actinomycetes</taxon>
        <taxon>Streptosporangiales</taxon>
        <taxon>Thermomonosporaceae</taxon>
        <taxon>Actinomadura</taxon>
    </lineage>
</organism>
<name>A0ABP7YYP9_9ACTN</name>
<dbReference type="Proteomes" id="UP001500266">
    <property type="component" value="Unassembled WGS sequence"/>
</dbReference>
<protein>
    <submittedName>
        <fullName evidence="3">Uncharacterized protein</fullName>
    </submittedName>
</protein>
<gene>
    <name evidence="3" type="ORF">GCM10022416_33780</name>
</gene>
<comment type="caution">
    <text evidence="3">The sequence shown here is derived from an EMBL/GenBank/DDBJ whole genome shotgun (WGS) entry which is preliminary data.</text>
</comment>